<accession>A0A7G9YJX4</accession>
<dbReference type="EMBL" id="MT631324">
    <property type="protein sequence ID" value="QNO48308.1"/>
    <property type="molecule type" value="Genomic_DNA"/>
</dbReference>
<gene>
    <name evidence="1" type="ORF">JOGJOBCI_00005</name>
    <name evidence="2" type="ORF">KCDDHDNA_00003</name>
</gene>
<proteinExistence type="predicted"/>
<evidence type="ECO:0000313" key="1">
    <source>
        <dbReference type="EMBL" id="QNO41753.1"/>
    </source>
</evidence>
<dbReference type="EMBL" id="MT630667">
    <property type="protein sequence ID" value="QNO41753.1"/>
    <property type="molecule type" value="Genomic_DNA"/>
</dbReference>
<dbReference type="AlphaFoldDB" id="A0A7G9YJX4"/>
<name>A0A7G9YJX4_9EURY</name>
<evidence type="ECO:0000313" key="2">
    <source>
        <dbReference type="EMBL" id="QNO48308.1"/>
    </source>
</evidence>
<organism evidence="2">
    <name type="scientific">Candidatus Methanogaster sp. ANME-2c ERB4</name>
    <dbReference type="NCBI Taxonomy" id="2759911"/>
    <lineage>
        <taxon>Archaea</taxon>
        <taxon>Methanobacteriati</taxon>
        <taxon>Methanobacteriota</taxon>
        <taxon>Stenosarchaea group</taxon>
        <taxon>Methanomicrobia</taxon>
        <taxon>Methanosarcinales</taxon>
        <taxon>ANME-2 cluster</taxon>
        <taxon>Candidatus Methanogasteraceae</taxon>
        <taxon>Candidatus Methanogaster</taxon>
    </lineage>
</organism>
<protein>
    <submittedName>
        <fullName evidence="2">Uncharacterized protein</fullName>
    </submittedName>
</protein>
<reference evidence="2" key="1">
    <citation type="submission" date="2020-06" db="EMBL/GenBank/DDBJ databases">
        <title>Unique genomic features of the anaerobic methanotrophic archaea.</title>
        <authorList>
            <person name="Chadwick G.L."/>
            <person name="Skennerton C.T."/>
            <person name="Laso-Perez R."/>
            <person name="Leu A.O."/>
            <person name="Speth D.R."/>
            <person name="Yu H."/>
            <person name="Morgan-Lang C."/>
            <person name="Hatzenpichler R."/>
            <person name="Goudeau D."/>
            <person name="Malmstrom R."/>
            <person name="Brazelton W.J."/>
            <person name="Woyke T."/>
            <person name="Hallam S.J."/>
            <person name="Tyson G.W."/>
            <person name="Wegener G."/>
            <person name="Boetius A."/>
            <person name="Orphan V."/>
        </authorList>
    </citation>
    <scope>NUCLEOTIDE SEQUENCE</scope>
</reference>
<sequence length="41" mass="4757">MRMNTGIIRPECHRNGHKLLPDTERVMRCLSGMKGNFLVPF</sequence>